<name>A0AAW8JD22_9GAMM</name>
<dbReference type="RefSeq" id="WP_308955124.1">
    <property type="nucleotide sequence ID" value="NZ_JAVICY010000003.1"/>
</dbReference>
<organism evidence="1 2">
    <name type="scientific">Acinetobacter gerneri</name>
    <dbReference type="NCBI Taxonomy" id="202952"/>
    <lineage>
        <taxon>Bacteria</taxon>
        <taxon>Pseudomonadati</taxon>
        <taxon>Pseudomonadota</taxon>
        <taxon>Gammaproteobacteria</taxon>
        <taxon>Moraxellales</taxon>
        <taxon>Moraxellaceae</taxon>
        <taxon>Acinetobacter</taxon>
    </lineage>
</organism>
<proteinExistence type="predicted"/>
<comment type="caution">
    <text evidence="1">The sequence shown here is derived from an EMBL/GenBank/DDBJ whole genome shotgun (WGS) entry which is preliminary data.</text>
</comment>
<accession>A0AAW8JD22</accession>
<evidence type="ECO:0000313" key="2">
    <source>
        <dbReference type="Proteomes" id="UP001243195"/>
    </source>
</evidence>
<protein>
    <recommendedName>
        <fullName evidence="3">PTS EIIB type-1 domain-containing protein</fullName>
    </recommendedName>
</protein>
<gene>
    <name evidence="1" type="ORF">RFH51_03780</name>
</gene>
<dbReference type="Proteomes" id="UP001243195">
    <property type="component" value="Unassembled WGS sequence"/>
</dbReference>
<dbReference type="EMBL" id="JAVIDA010000003">
    <property type="protein sequence ID" value="MDQ9070582.1"/>
    <property type="molecule type" value="Genomic_DNA"/>
</dbReference>
<reference evidence="1" key="1">
    <citation type="submission" date="2023-08" db="EMBL/GenBank/DDBJ databases">
        <title>Emergence of clinically-relevant ST2 carbapenem-resistant Acinetobacter baumannii strains in hospital sewages in Zhejiang, East of China.</title>
        <authorList>
            <person name="Kaichao C."/>
            <person name="Zhang R."/>
        </authorList>
    </citation>
    <scope>NUCLEOTIDE SEQUENCE</scope>
    <source>
        <strain evidence="1">M-SY-60</strain>
    </source>
</reference>
<sequence length="109" mass="12269">MDKYVIIGIVLVLCVLMVIYTQTGGNSTPKLSLKQQIEKAFPQYKVIDKFNGVAICKEDSRKFLEELVIIRVDAEQSKNIRDTGITKILTYSKQPSLAQIRKDIAGHIS</sequence>
<evidence type="ECO:0008006" key="3">
    <source>
        <dbReference type="Google" id="ProtNLM"/>
    </source>
</evidence>
<dbReference type="AlphaFoldDB" id="A0AAW8JD22"/>
<evidence type="ECO:0000313" key="1">
    <source>
        <dbReference type="EMBL" id="MDQ9070582.1"/>
    </source>
</evidence>